<evidence type="ECO:0000313" key="2">
    <source>
        <dbReference type="Proteomes" id="UP000489600"/>
    </source>
</evidence>
<sequence length="401" mass="45089">MAKSAKFSLKLLIDEEKNKVVLAEAGQDFVDVLFSLLTLPMGTIAKLLEKHQKLPQVLGCYEKLNKSVTNLGIENFETEACKNGVFVSCRSSFIVTDDLKVTLNSIGAIVNVLKDLGYQCFSDMREMVIEVGFEEVVVLLGCLFTTNAPFTYAFLKKDNFPWTETTLLSPLVQESKPSKVFHVKVFVRKLDRKILYAESGEDFVDSLLTFLVLPLELAWSLSSYNTILECVRNLRTSKCRRAMDSNLFELPGYYACKNRLLDIQPSPFLTFQCLIPKDYSYDSVLKFTKRVESCYFIPQDILNVYPNDPKYKSGTMTPSDGFLRRGTKFIVSDDLFITTMSSSSTIGLLKKNEVDISDIEEHAISISKAEFISVLRASLISSSALTNGLSSLLVKKPKEET</sequence>
<comment type="caution">
    <text evidence="1">The sequence shown here is derived from an EMBL/GenBank/DDBJ whole genome shotgun (WGS) entry which is preliminary data.</text>
</comment>
<reference evidence="1" key="1">
    <citation type="submission" date="2019-07" db="EMBL/GenBank/DDBJ databases">
        <authorList>
            <person name="Dittberner H."/>
        </authorList>
    </citation>
    <scope>NUCLEOTIDE SEQUENCE [LARGE SCALE GENOMIC DNA]</scope>
</reference>
<dbReference type="Proteomes" id="UP000489600">
    <property type="component" value="Unassembled WGS sequence"/>
</dbReference>
<protein>
    <recommendedName>
        <fullName evidence="3">DUF674 domain-containing protein</fullName>
    </recommendedName>
</protein>
<dbReference type="EMBL" id="CABITT030000003">
    <property type="protein sequence ID" value="VVA96956.1"/>
    <property type="molecule type" value="Genomic_DNA"/>
</dbReference>
<name>A0A565B5L0_9BRAS</name>
<evidence type="ECO:0008006" key="3">
    <source>
        <dbReference type="Google" id="ProtNLM"/>
    </source>
</evidence>
<accession>A0A565B5L0</accession>
<organism evidence="1 2">
    <name type="scientific">Arabis nemorensis</name>
    <dbReference type="NCBI Taxonomy" id="586526"/>
    <lineage>
        <taxon>Eukaryota</taxon>
        <taxon>Viridiplantae</taxon>
        <taxon>Streptophyta</taxon>
        <taxon>Embryophyta</taxon>
        <taxon>Tracheophyta</taxon>
        <taxon>Spermatophyta</taxon>
        <taxon>Magnoliopsida</taxon>
        <taxon>eudicotyledons</taxon>
        <taxon>Gunneridae</taxon>
        <taxon>Pentapetalae</taxon>
        <taxon>rosids</taxon>
        <taxon>malvids</taxon>
        <taxon>Brassicales</taxon>
        <taxon>Brassicaceae</taxon>
        <taxon>Arabideae</taxon>
        <taxon>Arabis</taxon>
    </lineage>
</organism>
<evidence type="ECO:0000313" key="1">
    <source>
        <dbReference type="EMBL" id="VVA96956.1"/>
    </source>
</evidence>
<dbReference type="Pfam" id="PF05056">
    <property type="entry name" value="DUF674"/>
    <property type="match status" value="1"/>
</dbReference>
<dbReference type="InterPro" id="IPR007750">
    <property type="entry name" value="DUF674"/>
</dbReference>
<keyword evidence="2" id="KW-1185">Reference proteome</keyword>
<dbReference type="AlphaFoldDB" id="A0A565B5L0"/>
<dbReference type="PANTHER" id="PTHR33103">
    <property type="entry name" value="OS01G0153900 PROTEIN"/>
    <property type="match status" value="1"/>
</dbReference>
<dbReference type="OrthoDB" id="1277335at2759"/>
<gene>
    <name evidence="1" type="ORF">ANE_LOCUS7401</name>
</gene>
<dbReference type="PANTHER" id="PTHR33103:SF55">
    <property type="entry name" value="DUF674 FAMILY PROTEIN"/>
    <property type="match status" value="1"/>
</dbReference>
<proteinExistence type="predicted"/>